<evidence type="ECO:0000313" key="1">
    <source>
        <dbReference type="EMBL" id="SEH15605.1"/>
    </source>
</evidence>
<sequence>MLETLETQITVLLEAVTDDETLEADARSTATRHCRELHAELECVRRALPKTATNDRWNVPPEPPNENQELAADRLSSTHRLTGVTTVTDPMAARYEAARHSRDGRR</sequence>
<reference evidence="2" key="1">
    <citation type="submission" date="2016-10" db="EMBL/GenBank/DDBJ databases">
        <authorList>
            <person name="Varghese N."/>
            <person name="Submissions S."/>
        </authorList>
    </citation>
    <scope>NUCLEOTIDE SEQUENCE [LARGE SCALE GENOMIC DNA]</scope>
    <source>
        <strain evidence="2">CGMCC 1.8981</strain>
    </source>
</reference>
<proteinExistence type="predicted"/>
<evidence type="ECO:0000313" key="2">
    <source>
        <dbReference type="Proteomes" id="UP000199112"/>
    </source>
</evidence>
<dbReference type="AlphaFoldDB" id="A0A1H6G127"/>
<keyword evidence="2" id="KW-1185">Reference proteome</keyword>
<dbReference type="OrthoDB" id="188378at2157"/>
<gene>
    <name evidence="1" type="ORF">SAMN04487967_2155</name>
</gene>
<dbReference type="Proteomes" id="UP000199112">
    <property type="component" value="Unassembled WGS sequence"/>
</dbReference>
<organism evidence="1 2">
    <name type="scientific">Natronorubrum sediminis</name>
    <dbReference type="NCBI Taxonomy" id="640943"/>
    <lineage>
        <taxon>Archaea</taxon>
        <taxon>Methanobacteriati</taxon>
        <taxon>Methanobacteriota</taxon>
        <taxon>Stenosarchaea group</taxon>
        <taxon>Halobacteria</taxon>
        <taxon>Halobacteriales</taxon>
        <taxon>Natrialbaceae</taxon>
        <taxon>Natronorubrum</taxon>
    </lineage>
</organism>
<accession>A0A1H6G127</accession>
<dbReference type="EMBL" id="FNWL01000002">
    <property type="protein sequence ID" value="SEH15605.1"/>
    <property type="molecule type" value="Genomic_DNA"/>
</dbReference>
<name>A0A1H6G127_9EURY</name>
<dbReference type="RefSeq" id="WP_090507007.1">
    <property type="nucleotide sequence ID" value="NZ_FNWL01000002.1"/>
</dbReference>
<protein>
    <submittedName>
        <fullName evidence="1">Uncharacterized protein</fullName>
    </submittedName>
</protein>